<dbReference type="AlphaFoldDB" id="A0A2N3I792"/>
<gene>
    <name evidence="2" type="ORF">Rain11_2461</name>
</gene>
<organism evidence="2 3">
    <name type="scientific">Raineya orbicola</name>
    <dbReference type="NCBI Taxonomy" id="2016530"/>
    <lineage>
        <taxon>Bacteria</taxon>
        <taxon>Pseudomonadati</taxon>
        <taxon>Bacteroidota</taxon>
        <taxon>Cytophagia</taxon>
        <taxon>Cytophagales</taxon>
        <taxon>Raineyaceae</taxon>
        <taxon>Raineya</taxon>
    </lineage>
</organism>
<proteinExistence type="predicted"/>
<name>A0A2N3I792_9BACT</name>
<evidence type="ECO:0000259" key="1">
    <source>
        <dbReference type="Pfam" id="PF07244"/>
    </source>
</evidence>
<dbReference type="Proteomes" id="UP000233387">
    <property type="component" value="Unassembled WGS sequence"/>
</dbReference>
<dbReference type="GO" id="GO:0019867">
    <property type="term" value="C:outer membrane"/>
    <property type="evidence" value="ECO:0007669"/>
    <property type="project" value="InterPro"/>
</dbReference>
<dbReference type="Gene3D" id="3.10.20.310">
    <property type="entry name" value="membrane protein fhac"/>
    <property type="match status" value="1"/>
</dbReference>
<comment type="caution">
    <text evidence="2">The sequence shown here is derived from an EMBL/GenBank/DDBJ whole genome shotgun (WGS) entry which is preliminary data.</text>
</comment>
<keyword evidence="3" id="KW-1185">Reference proteome</keyword>
<dbReference type="EMBL" id="NKXO01000053">
    <property type="protein sequence ID" value="PKQ66167.1"/>
    <property type="molecule type" value="Genomic_DNA"/>
</dbReference>
<evidence type="ECO:0000313" key="2">
    <source>
        <dbReference type="EMBL" id="PKQ66167.1"/>
    </source>
</evidence>
<dbReference type="Pfam" id="PF07244">
    <property type="entry name" value="POTRA"/>
    <property type="match status" value="1"/>
</dbReference>
<accession>A0A2N3I792</accession>
<feature type="domain" description="POTRA" evidence="1">
    <location>
        <begin position="26"/>
        <end position="89"/>
    </location>
</feature>
<sequence length="460" mass="55375">MLRFVFLMVWAFYCSLAWGQTDWFVLEDIVLQGNKKTKDFIILREIELRKGDTLVEAQTFEICEKIKNRIFNLNLFIEVEASFETSGEHSKVLFVKMKERFFVFVAPILEIGDRNFNEWFYDRNKDFSRLNYGIIFTKRNMRGRNETLELTAQTGFLQRYKFAYKIPYIDKKQIYGLHFYFAYTQFKNLAFQTENNKLAYLKYDENLRERITTNFKIRRRTGFYQWQNLELHFTHNWVNDTILLLNPNYHLRSQNIQKYFHLNYEYLYDDSDFFSYPLKGKKVLLRASKYGLFPQDNLNLWSFYATLQYHKNWNEYLFSSWAIGGRLLFHNGQPYTNAQALGYGNDLIRGYQLYVIDGQHYAWFKTDFKCRILNFKKDVKFLPSQLRTIPVSVFPKIFFDTGFVRDNVFFSENNPLANQMLWGMGAGIDLVTYYNSVFQLDFSYNRLKELGIFFNFETSF</sequence>
<protein>
    <submittedName>
        <fullName evidence="2">Surface antigen variable number repeat</fullName>
    </submittedName>
</protein>
<dbReference type="InterPro" id="IPR010827">
    <property type="entry name" value="BamA/TamA_POTRA"/>
</dbReference>
<reference evidence="2 3" key="1">
    <citation type="submission" date="2017-06" db="EMBL/GenBank/DDBJ databases">
        <title>Raineya orbicola gen. nov., sp. nov. a slightly thermophilic bacterium of the phylum Bacteroidetes and the description of Raineyaceae fam. nov.</title>
        <authorList>
            <person name="Albuquerque L."/>
            <person name="Polonia A.R.M."/>
            <person name="Barroso C."/>
            <person name="Froufe H.J.C."/>
            <person name="Lage O."/>
            <person name="Lobo-Da-Cunha A."/>
            <person name="Egas C."/>
            <person name="Da Costa M.S."/>
        </authorList>
    </citation>
    <scope>NUCLEOTIDE SEQUENCE [LARGE SCALE GENOMIC DNA]</scope>
    <source>
        <strain evidence="2 3">SPSPC-11</strain>
    </source>
</reference>
<evidence type="ECO:0000313" key="3">
    <source>
        <dbReference type="Proteomes" id="UP000233387"/>
    </source>
</evidence>